<feature type="domain" description="Glycoside hydrolase family 2 catalytic" evidence="4">
    <location>
        <begin position="271"/>
        <end position="417"/>
    </location>
</feature>
<keyword evidence="3" id="KW-0326">Glycosidase</keyword>
<dbReference type="SUPFAM" id="SSF51445">
    <property type="entry name" value="(Trans)glycosidases"/>
    <property type="match status" value="1"/>
</dbReference>
<dbReference type="Pfam" id="PF02836">
    <property type="entry name" value="Glyco_hydro_2_C"/>
    <property type="match status" value="1"/>
</dbReference>
<dbReference type="STRING" id="869279.SE15_01075"/>
<evidence type="ECO:0000256" key="2">
    <source>
        <dbReference type="ARBA" id="ARBA00022801"/>
    </source>
</evidence>
<protein>
    <submittedName>
        <fullName evidence="5">Beta-galactosidase</fullName>
    </submittedName>
</protein>
<comment type="caution">
    <text evidence="5">The sequence shown here is derived from an EMBL/GenBank/DDBJ whole genome shotgun (WGS) entry which is preliminary data.</text>
</comment>
<dbReference type="InterPro" id="IPR036156">
    <property type="entry name" value="Beta-gal/glucu_dom_sf"/>
</dbReference>
<dbReference type="OrthoDB" id="9801077at2"/>
<dbReference type="InterPro" id="IPR006103">
    <property type="entry name" value="Glyco_hydro_2_cat"/>
</dbReference>
<comment type="similarity">
    <text evidence="1">Belongs to the glycosyl hydrolase 2 family.</text>
</comment>
<reference evidence="5 6" key="1">
    <citation type="submission" date="2015-07" db="EMBL/GenBank/DDBJ databases">
        <title>Whole genome sequence of Thermanaerothrix daxensis DSM 23592.</title>
        <authorList>
            <person name="Hemp J."/>
            <person name="Ward L.M."/>
            <person name="Pace L.A."/>
            <person name="Fischer W.W."/>
        </authorList>
    </citation>
    <scope>NUCLEOTIDE SEQUENCE [LARGE SCALE GENOMIC DNA]</scope>
    <source>
        <strain evidence="5 6">GNS-1</strain>
    </source>
</reference>
<gene>
    <name evidence="5" type="ORF">SE15_01075</name>
</gene>
<dbReference type="PANTHER" id="PTHR42732">
    <property type="entry name" value="BETA-GALACTOSIDASE"/>
    <property type="match status" value="1"/>
</dbReference>
<dbReference type="Gene3D" id="3.20.20.80">
    <property type="entry name" value="Glycosidases"/>
    <property type="match status" value="1"/>
</dbReference>
<dbReference type="GO" id="GO:0005975">
    <property type="term" value="P:carbohydrate metabolic process"/>
    <property type="evidence" value="ECO:0007669"/>
    <property type="project" value="InterPro"/>
</dbReference>
<dbReference type="InterPro" id="IPR013783">
    <property type="entry name" value="Ig-like_fold"/>
</dbReference>
<evidence type="ECO:0000313" key="5">
    <source>
        <dbReference type="EMBL" id="KPL83861.1"/>
    </source>
</evidence>
<dbReference type="Proteomes" id="UP000050544">
    <property type="component" value="Unassembled WGS sequence"/>
</dbReference>
<proteinExistence type="inferred from homology"/>
<dbReference type="Gene3D" id="2.60.40.10">
    <property type="entry name" value="Immunoglobulins"/>
    <property type="match status" value="1"/>
</dbReference>
<accession>A0A0P6YMB3</accession>
<name>A0A0P6YMB3_9CHLR</name>
<evidence type="ECO:0000259" key="4">
    <source>
        <dbReference type="Pfam" id="PF02836"/>
    </source>
</evidence>
<organism evidence="5 6">
    <name type="scientific">Thermanaerothrix daxensis</name>
    <dbReference type="NCBI Taxonomy" id="869279"/>
    <lineage>
        <taxon>Bacteria</taxon>
        <taxon>Bacillati</taxon>
        <taxon>Chloroflexota</taxon>
        <taxon>Anaerolineae</taxon>
        <taxon>Anaerolineales</taxon>
        <taxon>Anaerolineaceae</taxon>
        <taxon>Thermanaerothrix</taxon>
    </lineage>
</organism>
<dbReference type="SUPFAM" id="SSF49303">
    <property type="entry name" value="beta-Galactosidase/glucuronidase domain"/>
    <property type="match status" value="1"/>
</dbReference>
<evidence type="ECO:0000256" key="1">
    <source>
        <dbReference type="ARBA" id="ARBA00007401"/>
    </source>
</evidence>
<dbReference type="PANTHER" id="PTHR42732:SF1">
    <property type="entry name" value="BETA-MANNOSIDASE"/>
    <property type="match status" value="1"/>
</dbReference>
<keyword evidence="2" id="KW-0378">Hydrolase</keyword>
<evidence type="ECO:0000256" key="3">
    <source>
        <dbReference type="ARBA" id="ARBA00023295"/>
    </source>
</evidence>
<dbReference type="AlphaFoldDB" id="A0A0P6YMB3"/>
<dbReference type="Gene3D" id="2.60.120.260">
    <property type="entry name" value="Galactose-binding domain-like"/>
    <property type="match status" value="1"/>
</dbReference>
<sequence length="691" mass="78414">MVPPELLPMEEAYFISHEATHPQALPTEGWRQVTLPHQWTLEGLEAEVGWYRLDVPPAEAGQRRWVRLWADYYAEAWLEATYLGQHEGYFEPWILALPSTGTRLWVRVAAPREPYGEVWPRFKRQIKGVFGQHDCRPGGTGPRGQERGTGGLWGGAEVMLSGAVALLGLRVLPLRIAGGWRLQIEAEVDSPHVQTVRAYLELTPENFGGESLYSERELTLAPGRQRLRLFWQVPDLPTWEVWERGFPHLYRLTLRVEEAELAVTTGLRTVSLEGDWVCLNGRNLFLRGTNIIPTQWLAGYTPAQAESDVHLLKEAHLNAVRVHAHVTHPSFYEVCDREGVLVWQDMPLQWGYALDDAFTQEVVRQAEALTWILGSHPSIFLWCASNEPTHNRHTTVPAVAAALRGSDPTRLVKEASDFREHTYPGWYWGHWRDFLALPAAPLPSEFGAQALPRVETLQRTLAENAWPPRWEVWAYHNFQAEQTFRVAGVEMGPSLETFVANSQAYQARLLRFAIETYRRAKGKVTGYFQFMFVEPWEGITWAVVEVDRTPKAGYYALKEASSPVLLSLVPYREVTEIGQPPVSEIWLISDLDRPLDVLVRLRLEGPVSGDLGELPAQLAPQEARCLFNLMEGYEMPPGEGEWMERVARFLRSLVPGEYRLIGEVWEGETLLATSTLPVTYLPPIVPTGSAW</sequence>
<dbReference type="SUPFAM" id="SSF49785">
    <property type="entry name" value="Galactose-binding domain-like"/>
    <property type="match status" value="1"/>
</dbReference>
<dbReference type="InterPro" id="IPR017853">
    <property type="entry name" value="GH"/>
</dbReference>
<dbReference type="GO" id="GO:0004553">
    <property type="term" value="F:hydrolase activity, hydrolyzing O-glycosyl compounds"/>
    <property type="evidence" value="ECO:0007669"/>
    <property type="project" value="InterPro"/>
</dbReference>
<dbReference type="InterPro" id="IPR008979">
    <property type="entry name" value="Galactose-bd-like_sf"/>
</dbReference>
<evidence type="ECO:0000313" key="6">
    <source>
        <dbReference type="Proteomes" id="UP000050544"/>
    </source>
</evidence>
<keyword evidence="6" id="KW-1185">Reference proteome</keyword>
<dbReference type="EMBL" id="LGKO01000002">
    <property type="protein sequence ID" value="KPL83861.1"/>
    <property type="molecule type" value="Genomic_DNA"/>
</dbReference>
<dbReference type="InterPro" id="IPR051913">
    <property type="entry name" value="GH2_Domain-Containing"/>
</dbReference>